<keyword evidence="2" id="KW-0496">Mitochondrion</keyword>
<dbReference type="InterPro" id="IPR035901">
    <property type="entry name" value="GIY-YIG_endonuc_sf"/>
</dbReference>
<reference evidence="2" key="1">
    <citation type="journal article" date="2019" name="BMC Genomics">
        <title>Mobile genetic elements explain size variation in the mitochondrial genomes of four closely-related Armillaria species.</title>
        <authorList>
            <person name="Kolesnikova A.I."/>
            <person name="Putintseva Y.A."/>
            <person name="Simonov E.P."/>
            <person name="Biriukov V.V."/>
            <person name="Oreshkova N.V."/>
            <person name="Pavlov I.N."/>
            <person name="Sharov V.V."/>
            <person name="Kuzmin D.A."/>
            <person name="Anderson J.B."/>
            <person name="Krutovsky K.V."/>
        </authorList>
    </citation>
    <scope>NUCLEOTIDE SEQUENCE [LARGE SCALE GENOMIC DNA]</scope>
</reference>
<dbReference type="SUPFAM" id="SSF64496">
    <property type="entry name" value="DNA-binding domain of intron-encoded endonucleases"/>
    <property type="match status" value="1"/>
</dbReference>
<geneLocation type="mitochondrion" evidence="2"/>
<dbReference type="RefSeq" id="YP_009631639.1">
    <property type="nucleotide sequence ID" value="NC_042230.1"/>
</dbReference>
<evidence type="ECO:0000313" key="2">
    <source>
        <dbReference type="EMBL" id="QCB16419.1"/>
    </source>
</evidence>
<dbReference type="InterPro" id="IPR010896">
    <property type="entry name" value="NUMOD1"/>
</dbReference>
<name>A0A4D6FFD5_9AGAR</name>
<feature type="domain" description="Nuclease-associated modular DNA-binding 1" evidence="1">
    <location>
        <begin position="314"/>
        <end position="353"/>
    </location>
</feature>
<dbReference type="Pfam" id="PF07453">
    <property type="entry name" value="NUMOD1"/>
    <property type="match status" value="1"/>
</dbReference>
<dbReference type="InterPro" id="IPR006350">
    <property type="entry name" value="Intron_endoG1"/>
</dbReference>
<dbReference type="EMBL" id="MH407470">
    <property type="protein sequence ID" value="QCB16419.1"/>
    <property type="molecule type" value="Genomic_DNA"/>
</dbReference>
<dbReference type="SUPFAM" id="SSF82771">
    <property type="entry name" value="GIY-YIG endonuclease"/>
    <property type="match status" value="1"/>
</dbReference>
<gene>
    <name evidence="2" type="primary">oi2cox1</name>
</gene>
<dbReference type="GO" id="GO:0004519">
    <property type="term" value="F:endonuclease activity"/>
    <property type="evidence" value="ECO:0007669"/>
    <property type="project" value="InterPro"/>
</dbReference>
<proteinExistence type="predicted"/>
<dbReference type="Gene3D" id="3.40.1440.10">
    <property type="entry name" value="GIY-YIG endonuclease"/>
    <property type="match status" value="1"/>
</dbReference>
<dbReference type="AlphaFoldDB" id="A0A4D6FFD5"/>
<dbReference type="GeneID" id="40135578"/>
<dbReference type="NCBIfam" id="TIGR01453">
    <property type="entry name" value="grpIintron_endo"/>
    <property type="match status" value="1"/>
</dbReference>
<accession>A0A4D6FFD5</accession>
<evidence type="ECO:0000259" key="1">
    <source>
        <dbReference type="Pfam" id="PF07453"/>
    </source>
</evidence>
<protein>
    <recommendedName>
        <fullName evidence="1">Nuclease-associated modular DNA-binding 1 domain-containing protein</fullName>
    </recommendedName>
</protein>
<sequence>MLTLVLRRHNLKPFLSFLTNKENWRYNNIINWQTKVKGLNPKNVKKSSNKLNVKSPLYLTQPLYTERNKENKFIVKLNKRSIATLSKTYAIAPFKRRKADIFPINPVTDPLLFSSKYLGSLYSITSITTLSILNPYSKLKAIIKIVEVIDLAIDRSGVQRKYGDKAIVYLWTHKGTGQSYVGSSLNVKGRFGSAYNSPLYLKRAATPFNTALLLYGHAEFYITILAVLPPYKSVVWPQETLWRAILKPTYNRAIISGTTAGIFATPADLEIRKQRPNNLGEKLGAKLIGDLNPFYGKNHSQASKDSISATKGEKIYVYLVNKDKSLTPILPPFPSGNSAAKALGVSRITIRKFAFSGLPYTVKKEGGGATYLFSFSNLLDT</sequence>
<organism evidence="2">
    <name type="scientific">Armillaria borealis</name>
    <dbReference type="NCBI Taxonomy" id="47425"/>
    <lineage>
        <taxon>Eukaryota</taxon>
        <taxon>Fungi</taxon>
        <taxon>Dikarya</taxon>
        <taxon>Basidiomycota</taxon>
        <taxon>Agaricomycotina</taxon>
        <taxon>Agaricomycetes</taxon>
        <taxon>Agaricomycetidae</taxon>
        <taxon>Agaricales</taxon>
        <taxon>Marasmiineae</taxon>
        <taxon>Physalacriaceae</taxon>
        <taxon>Armillaria</taxon>
    </lineage>
</organism>